<name>A0AAD5NJF8_ACENE</name>
<organism evidence="2 3">
    <name type="scientific">Acer negundo</name>
    <name type="common">Box elder</name>
    <dbReference type="NCBI Taxonomy" id="4023"/>
    <lineage>
        <taxon>Eukaryota</taxon>
        <taxon>Viridiplantae</taxon>
        <taxon>Streptophyta</taxon>
        <taxon>Embryophyta</taxon>
        <taxon>Tracheophyta</taxon>
        <taxon>Spermatophyta</taxon>
        <taxon>Magnoliopsida</taxon>
        <taxon>eudicotyledons</taxon>
        <taxon>Gunneridae</taxon>
        <taxon>Pentapetalae</taxon>
        <taxon>rosids</taxon>
        <taxon>malvids</taxon>
        <taxon>Sapindales</taxon>
        <taxon>Sapindaceae</taxon>
        <taxon>Hippocastanoideae</taxon>
        <taxon>Acereae</taxon>
        <taxon>Acer</taxon>
    </lineage>
</organism>
<reference evidence="2" key="2">
    <citation type="submission" date="2023-02" db="EMBL/GenBank/DDBJ databases">
        <authorList>
            <person name="Swenson N.G."/>
            <person name="Wegrzyn J.L."/>
            <person name="Mcevoy S.L."/>
        </authorList>
    </citation>
    <scope>NUCLEOTIDE SEQUENCE</scope>
    <source>
        <strain evidence="2">91603</strain>
        <tissue evidence="2">Leaf</tissue>
    </source>
</reference>
<evidence type="ECO:0000313" key="3">
    <source>
        <dbReference type="Proteomes" id="UP001064489"/>
    </source>
</evidence>
<protein>
    <submittedName>
        <fullName evidence="2">Uncharacterized protein</fullName>
    </submittedName>
</protein>
<evidence type="ECO:0000313" key="2">
    <source>
        <dbReference type="EMBL" id="KAI9161844.1"/>
    </source>
</evidence>
<reference evidence="2" key="1">
    <citation type="journal article" date="2022" name="Plant J.">
        <title>Strategies of tolerance reflected in two North American maple genomes.</title>
        <authorList>
            <person name="McEvoy S.L."/>
            <person name="Sezen U.U."/>
            <person name="Trouern-Trend A."/>
            <person name="McMahon S.M."/>
            <person name="Schaberg P.G."/>
            <person name="Yang J."/>
            <person name="Wegrzyn J.L."/>
            <person name="Swenson N.G."/>
        </authorList>
    </citation>
    <scope>NUCLEOTIDE SEQUENCE</scope>
    <source>
        <strain evidence="2">91603</strain>
    </source>
</reference>
<proteinExistence type="predicted"/>
<sequence length="432" mass="49469">MFYYIYRCDPFYAISKGITYCIYSQGNDVPISQTTVGAAAIDRGFPPAITLGNVALWELTDVKAAPEEIVAVDIVTKVVPEVMTEVKKHIEDVTEAMTEVVTDVKGATKTHVLVVKGLVAEEKKTPAVVVLEKIQAQENNKTVQNLVKFSKGGPLKTIQETLEISKLRHSSLLHRSPEQRKPPPDDGRQQETGRFYRRFHSHNDRNQSIRIHPRGSLTFTTLAVAGKAKAISNPNGTVPGLRTFDLRWVWIRCFKRSLTRGCAWVRFWVCISPTQCLNPTNSHKIRNNKYHTRQNHVRYKWNLSEPNHQSDLQGDYYNKYSNVSYEVSVKSKDGDRCFDRINMSGEDLYSLFEVPYCGPDYIKSNHVIIGFGYSFFRELCDDEFSFRFYVKKMNESNIEHIKVVKCGVHLMFGKHDETSGDEPQPKRLKHIE</sequence>
<feature type="region of interest" description="Disordered" evidence="1">
    <location>
        <begin position="171"/>
        <end position="191"/>
    </location>
</feature>
<comment type="caution">
    <text evidence="2">The sequence shown here is derived from an EMBL/GenBank/DDBJ whole genome shotgun (WGS) entry which is preliminary data.</text>
</comment>
<gene>
    <name evidence="2" type="ORF">LWI28_021229</name>
</gene>
<keyword evidence="3" id="KW-1185">Reference proteome</keyword>
<accession>A0AAD5NJF8</accession>
<dbReference type="AlphaFoldDB" id="A0AAD5NJF8"/>
<evidence type="ECO:0000256" key="1">
    <source>
        <dbReference type="SAM" id="MobiDB-lite"/>
    </source>
</evidence>
<feature type="compositionally biased region" description="Basic and acidic residues" evidence="1">
    <location>
        <begin position="175"/>
        <end position="191"/>
    </location>
</feature>
<dbReference type="EMBL" id="JAJSOW010000106">
    <property type="protein sequence ID" value="KAI9161844.1"/>
    <property type="molecule type" value="Genomic_DNA"/>
</dbReference>
<dbReference type="Proteomes" id="UP001064489">
    <property type="component" value="Chromosome 2"/>
</dbReference>